<reference evidence="4" key="1">
    <citation type="journal article" date="2018" name="PLoS Negl. Trop. Dis.">
        <title>An insight into the salivary gland and fat body transcriptome of Panstrongylus lignarius (Hemiptera: Heteroptera), the main vector of Chagas disease in Peru.</title>
        <authorList>
            <person name="Nevoa J.C."/>
            <person name="Mendes M.T."/>
            <person name="da Silva M.V."/>
            <person name="Soares S.C."/>
            <person name="Oliveira C.J.F."/>
            <person name="Ribeiro J.M.C."/>
        </authorList>
    </citation>
    <scope>NUCLEOTIDE SEQUENCE</scope>
</reference>
<feature type="region of interest" description="Disordered" evidence="1">
    <location>
        <begin position="55"/>
        <end position="74"/>
    </location>
</feature>
<protein>
    <submittedName>
        <fullName evidence="4">Uncharacterized protein</fullName>
    </submittedName>
</protein>
<keyword evidence="2" id="KW-1133">Transmembrane helix</keyword>
<evidence type="ECO:0000313" key="4">
    <source>
        <dbReference type="EMBL" id="JAW13188.1"/>
    </source>
</evidence>
<dbReference type="AlphaFoldDB" id="A0A224XTP7"/>
<organism evidence="4">
    <name type="scientific">Panstrongylus lignarius</name>
    <dbReference type="NCBI Taxonomy" id="156445"/>
    <lineage>
        <taxon>Eukaryota</taxon>
        <taxon>Metazoa</taxon>
        <taxon>Ecdysozoa</taxon>
        <taxon>Arthropoda</taxon>
        <taxon>Hexapoda</taxon>
        <taxon>Insecta</taxon>
        <taxon>Pterygota</taxon>
        <taxon>Neoptera</taxon>
        <taxon>Paraneoptera</taxon>
        <taxon>Hemiptera</taxon>
        <taxon>Heteroptera</taxon>
        <taxon>Panheteroptera</taxon>
        <taxon>Cimicomorpha</taxon>
        <taxon>Reduviidae</taxon>
        <taxon>Triatominae</taxon>
        <taxon>Panstrongylus</taxon>
    </lineage>
</organism>
<evidence type="ECO:0000256" key="1">
    <source>
        <dbReference type="SAM" id="MobiDB-lite"/>
    </source>
</evidence>
<keyword evidence="2" id="KW-0812">Transmembrane</keyword>
<feature type="compositionally biased region" description="Low complexity" evidence="1">
    <location>
        <begin position="55"/>
        <end position="71"/>
    </location>
</feature>
<feature type="signal peptide" evidence="3">
    <location>
        <begin position="1"/>
        <end position="20"/>
    </location>
</feature>
<evidence type="ECO:0000256" key="3">
    <source>
        <dbReference type="SAM" id="SignalP"/>
    </source>
</evidence>
<accession>A0A224XTP7</accession>
<name>A0A224XTP7_9HEMI</name>
<evidence type="ECO:0000256" key="2">
    <source>
        <dbReference type="SAM" id="Phobius"/>
    </source>
</evidence>
<feature type="compositionally biased region" description="Pro residues" evidence="1">
    <location>
        <begin position="174"/>
        <end position="186"/>
    </location>
</feature>
<keyword evidence="3" id="KW-0732">Signal</keyword>
<dbReference type="EMBL" id="GFTR01003238">
    <property type="protein sequence ID" value="JAW13188.1"/>
    <property type="molecule type" value="Transcribed_RNA"/>
</dbReference>
<proteinExistence type="predicted"/>
<feature type="transmembrane region" description="Helical" evidence="2">
    <location>
        <begin position="83"/>
        <end position="106"/>
    </location>
</feature>
<sequence length="194" mass="21116">MVSVVLKVTAFAGLVSLVSSFNTNRRTEEELLDRLPSNVDRWYIFLEENYVTESTPASPTRSATTTTDAPSGGTVTDPDPLSVVWYLGAFGGLIAFFLVVTFSEWCCASKHLYRRHALAAPYLTGYSTESRAPDTPPPPYHLFAPPPYAEATCCDKTAQTPIFIIPVHQPTLPPTTLPPPPPPSPPSITTVVHT</sequence>
<feature type="chain" id="PRO_5013188932" evidence="3">
    <location>
        <begin position="21"/>
        <end position="194"/>
    </location>
</feature>
<feature type="region of interest" description="Disordered" evidence="1">
    <location>
        <begin position="174"/>
        <end position="194"/>
    </location>
</feature>
<keyword evidence="2" id="KW-0472">Membrane</keyword>